<reference evidence="19 20" key="1">
    <citation type="submission" date="2017-08" db="EMBL/GenBank/DDBJ databases">
        <authorList>
            <person name="de Groot N.N."/>
        </authorList>
    </citation>
    <scope>NUCLEOTIDE SEQUENCE [LARGE SCALE GENOMIC DNA]</scope>
    <source>
        <strain evidence="19 20">USBA 352</strain>
    </source>
</reference>
<name>A0A285RTD8_9HYPH</name>
<dbReference type="Pfam" id="PF00912">
    <property type="entry name" value="Transgly"/>
    <property type="match status" value="1"/>
</dbReference>
<keyword evidence="20" id="KW-1185">Reference proteome</keyword>
<evidence type="ECO:0000256" key="15">
    <source>
        <dbReference type="SAM" id="MobiDB-lite"/>
    </source>
</evidence>
<dbReference type="AlphaFoldDB" id="A0A285RTD8"/>
<dbReference type="Gene3D" id="3.40.710.10">
    <property type="entry name" value="DD-peptidase/beta-lactamase superfamily"/>
    <property type="match status" value="1"/>
</dbReference>
<dbReference type="GO" id="GO:0008360">
    <property type="term" value="P:regulation of cell shape"/>
    <property type="evidence" value="ECO:0007669"/>
    <property type="project" value="UniProtKB-KW"/>
</dbReference>
<dbReference type="InterPro" id="IPR001264">
    <property type="entry name" value="Glyco_trans_51"/>
</dbReference>
<dbReference type="Gene3D" id="1.10.3810.10">
    <property type="entry name" value="Biosynthetic peptidoglycan transglycosylase-like"/>
    <property type="match status" value="1"/>
</dbReference>
<evidence type="ECO:0000256" key="3">
    <source>
        <dbReference type="ARBA" id="ARBA00007739"/>
    </source>
</evidence>
<comment type="similarity">
    <text evidence="3">In the N-terminal section; belongs to the glycosyltransferase 51 family.</text>
</comment>
<dbReference type="RefSeq" id="WP_425304034.1">
    <property type="nucleotide sequence ID" value="NZ_OBML01000002.1"/>
</dbReference>
<dbReference type="SUPFAM" id="SSF56601">
    <property type="entry name" value="beta-lactamase/transpeptidase-like"/>
    <property type="match status" value="1"/>
</dbReference>
<dbReference type="NCBIfam" id="TIGR02074">
    <property type="entry name" value="PBP_1a_fam"/>
    <property type="match status" value="1"/>
</dbReference>
<evidence type="ECO:0000256" key="1">
    <source>
        <dbReference type="ARBA" id="ARBA00004752"/>
    </source>
</evidence>
<comment type="similarity">
    <text evidence="2">In the C-terminal section; belongs to the transpeptidase family.</text>
</comment>
<dbReference type="GO" id="GO:0009002">
    <property type="term" value="F:serine-type D-Ala-D-Ala carboxypeptidase activity"/>
    <property type="evidence" value="ECO:0007669"/>
    <property type="project" value="UniProtKB-EC"/>
</dbReference>
<dbReference type="SUPFAM" id="SSF53955">
    <property type="entry name" value="Lysozyme-like"/>
    <property type="match status" value="1"/>
</dbReference>
<dbReference type="InterPro" id="IPR050396">
    <property type="entry name" value="Glycosyltr_51/Transpeptidase"/>
</dbReference>
<comment type="pathway">
    <text evidence="1">Cell wall biogenesis; peptidoglycan biosynthesis.</text>
</comment>
<evidence type="ECO:0000256" key="10">
    <source>
        <dbReference type="ARBA" id="ARBA00022984"/>
    </source>
</evidence>
<feature type="transmembrane region" description="Helical" evidence="16">
    <location>
        <begin position="78"/>
        <end position="101"/>
    </location>
</feature>
<dbReference type="UniPathway" id="UPA00219"/>
<dbReference type="InterPro" id="IPR001460">
    <property type="entry name" value="PCN-bd_Tpept"/>
</dbReference>
<evidence type="ECO:0000256" key="2">
    <source>
        <dbReference type="ARBA" id="ARBA00007090"/>
    </source>
</evidence>
<comment type="catalytic activity">
    <reaction evidence="14">
        <text>[GlcNAc-(1-&gt;4)-Mur2Ac(oyl-L-Ala-gamma-D-Glu-L-Lys-D-Ala-D-Ala)](n)-di-trans,octa-cis-undecaprenyl diphosphate + beta-D-GlcNAc-(1-&gt;4)-Mur2Ac(oyl-L-Ala-gamma-D-Glu-L-Lys-D-Ala-D-Ala)-di-trans,octa-cis-undecaprenyl diphosphate = [GlcNAc-(1-&gt;4)-Mur2Ac(oyl-L-Ala-gamma-D-Glu-L-Lys-D-Ala-D-Ala)](n+1)-di-trans,octa-cis-undecaprenyl diphosphate + di-trans,octa-cis-undecaprenyl diphosphate + H(+)</text>
        <dbReference type="Rhea" id="RHEA:23708"/>
        <dbReference type="Rhea" id="RHEA-COMP:9602"/>
        <dbReference type="Rhea" id="RHEA-COMP:9603"/>
        <dbReference type="ChEBI" id="CHEBI:15378"/>
        <dbReference type="ChEBI" id="CHEBI:58405"/>
        <dbReference type="ChEBI" id="CHEBI:60033"/>
        <dbReference type="ChEBI" id="CHEBI:78435"/>
        <dbReference type="EC" id="2.4.99.28"/>
    </reaction>
</comment>
<dbReference type="GO" id="GO:0008658">
    <property type="term" value="F:penicillin binding"/>
    <property type="evidence" value="ECO:0007669"/>
    <property type="project" value="InterPro"/>
</dbReference>
<keyword evidence="6" id="KW-0328">Glycosyltransferase</keyword>
<dbReference type="STRING" id="538381.GCA_001696535_03143"/>
<dbReference type="InterPro" id="IPR012338">
    <property type="entry name" value="Beta-lactam/transpept-like"/>
</dbReference>
<feature type="domain" description="Penicillin-binding protein transpeptidase" evidence="17">
    <location>
        <begin position="393"/>
        <end position="632"/>
    </location>
</feature>
<dbReference type="GO" id="GO:0071555">
    <property type="term" value="P:cell wall organization"/>
    <property type="evidence" value="ECO:0007669"/>
    <property type="project" value="UniProtKB-KW"/>
</dbReference>
<evidence type="ECO:0000256" key="9">
    <source>
        <dbReference type="ARBA" id="ARBA00022960"/>
    </source>
</evidence>
<dbReference type="EMBL" id="OBML01000002">
    <property type="protein sequence ID" value="SOB97035.1"/>
    <property type="molecule type" value="Genomic_DNA"/>
</dbReference>
<dbReference type="Pfam" id="PF00905">
    <property type="entry name" value="Transpeptidase"/>
    <property type="match status" value="1"/>
</dbReference>
<keyword evidence="12" id="KW-0961">Cell wall biogenesis/degradation</keyword>
<evidence type="ECO:0000313" key="19">
    <source>
        <dbReference type="EMBL" id="SOB97035.1"/>
    </source>
</evidence>
<keyword evidence="11" id="KW-0511">Multifunctional enzyme</keyword>
<dbReference type="GO" id="GO:0008955">
    <property type="term" value="F:peptidoglycan glycosyltransferase activity"/>
    <property type="evidence" value="ECO:0007669"/>
    <property type="project" value="UniProtKB-EC"/>
</dbReference>
<dbReference type="GO" id="GO:0009252">
    <property type="term" value="P:peptidoglycan biosynthetic process"/>
    <property type="evidence" value="ECO:0007669"/>
    <property type="project" value="UniProtKB-UniPathway"/>
</dbReference>
<dbReference type="InterPro" id="IPR023346">
    <property type="entry name" value="Lysozyme-like_dom_sf"/>
</dbReference>
<feature type="domain" description="Glycosyl transferase family 51" evidence="18">
    <location>
        <begin position="140"/>
        <end position="302"/>
    </location>
</feature>
<dbReference type="FunFam" id="1.10.3810.10:FF:000001">
    <property type="entry name" value="Penicillin-binding protein 1A"/>
    <property type="match status" value="1"/>
</dbReference>
<sequence>MNQRSGDADPQDNPQPAPPSGKQPSGRRPFGARVRSAMLSVDAWVDTALWRSFSGLRAGAEGYSAWLRRFRARGAGRVAAELASDGVTFGLLGLILMLALAQDAFQQTERADWRTTEDFSVTFLDRFGNEIGKRGILLNDTVPLEEIPDHLIKAALATEDRRFFYHFGIDVMGTMRAMVENMRARTVVQGGSSITQQLAKNLFLSNERTLERKINEAFLALWLEMNLSKREILKLYLDRAYMGGGTFGVAAASEFYFGKNVRELSLAESAMLAGLFKAPTKYAPHINLPAARARANDVLTNMVQAGFMTEGQVIGARRNPAVAIDRSKDRSPDHFLDYAFNEVKELARTHPALANDRIVTVRTSLDPGLQRQAERAVLENLRQHGERYRVREGAVAVVVPETGAVRAMVGGRDYGESQFNRAVDAVRQPGSSFKPFVYIAAFMNGYSPASVVPDAPISIGGWSPRNYSRGYAGPVTLKTALTKSINTVPVRLAQAIGRDKIVEYAKAMGITTEIKITRPLPLGVAEVKVLDMAASYASFASGGLKVVPTAILEVRNSAGDIIYEQANDRAPPERIFPEEKAGEMNDVLVNVVENGTGRRARVEGVTAAGKTGTTQAYRDAWFVGYTGNYAAAVWFGNDDFTSTARMTGGSLPAMTWQSIMEYAHKGIELRPMPGVDRPAREDGAIPVAEGAGSDRPRLLRVQSIAVLQEIGARLDAIGKRAEAPAALQLSGQAEPVAR</sequence>
<accession>A0A285RTD8</accession>
<evidence type="ECO:0000256" key="11">
    <source>
        <dbReference type="ARBA" id="ARBA00023268"/>
    </source>
</evidence>
<evidence type="ECO:0000256" key="8">
    <source>
        <dbReference type="ARBA" id="ARBA00022801"/>
    </source>
</evidence>
<organism evidence="19 20">
    <name type="scientific">Stappia indica</name>
    <dbReference type="NCBI Taxonomy" id="538381"/>
    <lineage>
        <taxon>Bacteria</taxon>
        <taxon>Pseudomonadati</taxon>
        <taxon>Pseudomonadota</taxon>
        <taxon>Alphaproteobacteria</taxon>
        <taxon>Hyphomicrobiales</taxon>
        <taxon>Stappiaceae</taxon>
        <taxon>Stappia</taxon>
    </lineage>
</organism>
<feature type="region of interest" description="Disordered" evidence="15">
    <location>
        <begin position="1"/>
        <end position="30"/>
    </location>
</feature>
<evidence type="ECO:0000256" key="6">
    <source>
        <dbReference type="ARBA" id="ARBA00022676"/>
    </source>
</evidence>
<keyword evidence="16" id="KW-0812">Transmembrane</keyword>
<keyword evidence="10" id="KW-0573">Peptidoglycan synthesis</keyword>
<evidence type="ECO:0000259" key="18">
    <source>
        <dbReference type="Pfam" id="PF00912"/>
    </source>
</evidence>
<gene>
    <name evidence="19" type="ORF">SAMN05421512_102378</name>
</gene>
<keyword evidence="9" id="KW-0133">Cell shape</keyword>
<evidence type="ECO:0000313" key="20">
    <source>
        <dbReference type="Proteomes" id="UP000219331"/>
    </source>
</evidence>
<keyword evidence="5" id="KW-0645">Protease</keyword>
<dbReference type="Proteomes" id="UP000219331">
    <property type="component" value="Unassembled WGS sequence"/>
</dbReference>
<evidence type="ECO:0000256" key="7">
    <source>
        <dbReference type="ARBA" id="ARBA00022679"/>
    </source>
</evidence>
<evidence type="ECO:0000256" key="13">
    <source>
        <dbReference type="ARBA" id="ARBA00034000"/>
    </source>
</evidence>
<dbReference type="PANTHER" id="PTHR32282">
    <property type="entry name" value="BINDING PROTEIN TRANSPEPTIDASE, PUTATIVE-RELATED"/>
    <property type="match status" value="1"/>
</dbReference>
<dbReference type="GO" id="GO:0006508">
    <property type="term" value="P:proteolysis"/>
    <property type="evidence" value="ECO:0007669"/>
    <property type="project" value="UniProtKB-KW"/>
</dbReference>
<proteinExistence type="inferred from homology"/>
<evidence type="ECO:0000256" key="12">
    <source>
        <dbReference type="ARBA" id="ARBA00023316"/>
    </source>
</evidence>
<keyword evidence="16" id="KW-1133">Transmembrane helix</keyword>
<protein>
    <submittedName>
        <fullName evidence="19">Penicillin-binding protein 1A</fullName>
    </submittedName>
</protein>
<dbReference type="InterPro" id="IPR036950">
    <property type="entry name" value="PBP_transglycosylase"/>
</dbReference>
<evidence type="ECO:0000256" key="14">
    <source>
        <dbReference type="ARBA" id="ARBA00049902"/>
    </source>
</evidence>
<evidence type="ECO:0000256" key="4">
    <source>
        <dbReference type="ARBA" id="ARBA00022645"/>
    </source>
</evidence>
<comment type="catalytic activity">
    <reaction evidence="13">
        <text>Preferential cleavage: (Ac)2-L-Lys-D-Ala-|-D-Ala. Also transpeptidation of peptidyl-alanyl moieties that are N-acyl substituents of D-alanine.</text>
        <dbReference type="EC" id="3.4.16.4"/>
    </reaction>
</comment>
<keyword evidence="16" id="KW-0472">Membrane</keyword>
<keyword evidence="4" id="KW-0121">Carboxypeptidase</keyword>
<keyword evidence="7" id="KW-0808">Transferase</keyword>
<dbReference type="GO" id="GO:0030288">
    <property type="term" value="C:outer membrane-bounded periplasmic space"/>
    <property type="evidence" value="ECO:0007669"/>
    <property type="project" value="TreeGrafter"/>
</dbReference>
<evidence type="ECO:0000259" key="17">
    <source>
        <dbReference type="Pfam" id="PF00905"/>
    </source>
</evidence>
<keyword evidence="8" id="KW-0378">Hydrolase</keyword>
<evidence type="ECO:0000256" key="16">
    <source>
        <dbReference type="SAM" id="Phobius"/>
    </source>
</evidence>
<dbReference type="PANTHER" id="PTHR32282:SF33">
    <property type="entry name" value="PEPTIDOGLYCAN GLYCOSYLTRANSFERASE"/>
    <property type="match status" value="1"/>
</dbReference>
<evidence type="ECO:0000256" key="5">
    <source>
        <dbReference type="ARBA" id="ARBA00022670"/>
    </source>
</evidence>